<evidence type="ECO:0000256" key="6">
    <source>
        <dbReference type="ARBA" id="ARBA00049075"/>
    </source>
</evidence>
<comment type="caution">
    <text evidence="9">The sequence shown here is derived from an EMBL/GenBank/DDBJ whole genome shotgun (WGS) entry which is preliminary data.</text>
</comment>
<dbReference type="AlphaFoldDB" id="A0A1Z5KAG6"/>
<evidence type="ECO:0000313" key="9">
    <source>
        <dbReference type="EMBL" id="GAX23253.1"/>
    </source>
</evidence>
<dbReference type="SUPFAM" id="SSF53335">
    <property type="entry name" value="S-adenosyl-L-methionine-dependent methyltransferases"/>
    <property type="match status" value="1"/>
</dbReference>
<evidence type="ECO:0000256" key="7">
    <source>
        <dbReference type="ARBA" id="ARBA00049790"/>
    </source>
</evidence>
<comment type="catalytic activity">
    <reaction evidence="5">
        <text>a 5'-end (N(2),N(7)-dimethyl 5'-triphosphoguanosine)-ribonucleoside in snRNA + S-adenosyl-L-methionine = a 5'-end (N(2),N(2),N(7)-trimethyl 5'-triphosphoguanosine)-ribonucleoside in snRNA + S-adenosyl-L-homocysteine + H(+)</text>
        <dbReference type="Rhea" id="RHEA:78479"/>
        <dbReference type="Rhea" id="RHEA-COMP:19087"/>
        <dbReference type="Rhea" id="RHEA-COMP:19089"/>
        <dbReference type="ChEBI" id="CHEBI:15378"/>
        <dbReference type="ChEBI" id="CHEBI:57856"/>
        <dbReference type="ChEBI" id="CHEBI:59789"/>
        <dbReference type="ChEBI" id="CHEBI:167623"/>
        <dbReference type="ChEBI" id="CHEBI:172880"/>
    </reaction>
    <physiologicalReaction direction="left-to-right" evidence="5">
        <dbReference type="Rhea" id="RHEA:78480"/>
    </physiologicalReaction>
</comment>
<proteinExistence type="inferred from homology"/>
<keyword evidence="10" id="KW-1185">Reference proteome</keyword>
<dbReference type="EMBL" id="BDSP01000199">
    <property type="protein sequence ID" value="GAX23253.1"/>
    <property type="molecule type" value="Genomic_DNA"/>
</dbReference>
<evidence type="ECO:0000313" key="10">
    <source>
        <dbReference type="Proteomes" id="UP000198406"/>
    </source>
</evidence>
<dbReference type="GO" id="GO:0005634">
    <property type="term" value="C:nucleus"/>
    <property type="evidence" value="ECO:0007669"/>
    <property type="project" value="TreeGrafter"/>
</dbReference>
<dbReference type="InParanoid" id="A0A1Z5KAG6"/>
<dbReference type="GO" id="GO:0071164">
    <property type="term" value="F:RNA cap trimethylguanosine synthase activity"/>
    <property type="evidence" value="ECO:0007669"/>
    <property type="project" value="TreeGrafter"/>
</dbReference>
<comment type="catalytic activity">
    <reaction evidence="4">
        <text>a 5'-end (N(7)-methyl 5'-triphosphoguanosine)-ribonucleoside in snoRNA + S-adenosyl-L-methionine = a 5'-end (N(2),N(7)-dimethyl 5'-triphosphoguanosine)-ribonucleoside in snoRNA + S-adenosyl-L-homocysteine + H(+)</text>
        <dbReference type="Rhea" id="RHEA:78475"/>
        <dbReference type="Rhea" id="RHEA-COMP:19086"/>
        <dbReference type="Rhea" id="RHEA-COMP:19088"/>
        <dbReference type="ChEBI" id="CHEBI:15378"/>
        <dbReference type="ChEBI" id="CHEBI:57856"/>
        <dbReference type="ChEBI" id="CHEBI:59789"/>
        <dbReference type="ChEBI" id="CHEBI:156461"/>
        <dbReference type="ChEBI" id="CHEBI:172880"/>
    </reaction>
    <physiologicalReaction direction="left-to-right" evidence="4">
        <dbReference type="Rhea" id="RHEA:78476"/>
    </physiologicalReaction>
</comment>
<evidence type="ECO:0000256" key="2">
    <source>
        <dbReference type="ARBA" id="ARBA00025783"/>
    </source>
</evidence>
<dbReference type="OrthoDB" id="194443at2759"/>
<comment type="catalytic activity">
    <reaction evidence="6">
        <text>a 5'-end (N(7)-methyl 5'-triphosphoguanosine)-ribonucleoside in snRNA + S-adenosyl-L-methionine = a 5'-end (N(2),N(7)-dimethyl 5'-triphosphoguanosine)-ribonucleoside in snRNA + S-adenosyl-L-homocysteine + H(+)</text>
        <dbReference type="Rhea" id="RHEA:78471"/>
        <dbReference type="Rhea" id="RHEA-COMP:19085"/>
        <dbReference type="Rhea" id="RHEA-COMP:19087"/>
        <dbReference type="ChEBI" id="CHEBI:15378"/>
        <dbReference type="ChEBI" id="CHEBI:57856"/>
        <dbReference type="ChEBI" id="CHEBI:59789"/>
        <dbReference type="ChEBI" id="CHEBI:156461"/>
        <dbReference type="ChEBI" id="CHEBI:172880"/>
    </reaction>
    <physiologicalReaction direction="left-to-right" evidence="6">
        <dbReference type="Rhea" id="RHEA:78472"/>
    </physiologicalReaction>
</comment>
<protein>
    <recommendedName>
        <fullName evidence="1">Trimethylguanosine synthase</fullName>
    </recommendedName>
    <alternativeName>
        <fullName evidence="7">Cap-specific guanine-N(2) methyltransferase</fullName>
    </alternativeName>
</protein>
<evidence type="ECO:0000256" key="4">
    <source>
        <dbReference type="ARBA" id="ARBA00048740"/>
    </source>
</evidence>
<dbReference type="InterPro" id="IPR019012">
    <property type="entry name" value="RNA_cap_Gua-N2-MeTrfase"/>
</dbReference>
<organism evidence="9 10">
    <name type="scientific">Fistulifera solaris</name>
    <name type="common">Oleaginous diatom</name>
    <dbReference type="NCBI Taxonomy" id="1519565"/>
    <lineage>
        <taxon>Eukaryota</taxon>
        <taxon>Sar</taxon>
        <taxon>Stramenopiles</taxon>
        <taxon>Ochrophyta</taxon>
        <taxon>Bacillariophyta</taxon>
        <taxon>Bacillariophyceae</taxon>
        <taxon>Bacillariophycidae</taxon>
        <taxon>Naviculales</taxon>
        <taxon>Naviculaceae</taxon>
        <taxon>Fistulifera</taxon>
    </lineage>
</organism>
<evidence type="ECO:0000256" key="8">
    <source>
        <dbReference type="SAM" id="MobiDB-lite"/>
    </source>
</evidence>
<evidence type="ECO:0000256" key="5">
    <source>
        <dbReference type="ARBA" id="ARBA00048763"/>
    </source>
</evidence>
<evidence type="ECO:0000256" key="3">
    <source>
        <dbReference type="ARBA" id="ARBA00047418"/>
    </source>
</evidence>
<reference evidence="9 10" key="1">
    <citation type="journal article" date="2015" name="Plant Cell">
        <title>Oil accumulation by the oleaginous diatom Fistulifera solaris as revealed by the genome and transcriptome.</title>
        <authorList>
            <person name="Tanaka T."/>
            <person name="Maeda Y."/>
            <person name="Veluchamy A."/>
            <person name="Tanaka M."/>
            <person name="Abida H."/>
            <person name="Marechal E."/>
            <person name="Bowler C."/>
            <person name="Muto M."/>
            <person name="Sunaga Y."/>
            <person name="Tanaka M."/>
            <person name="Yoshino T."/>
            <person name="Taniguchi T."/>
            <person name="Fukuda Y."/>
            <person name="Nemoto M."/>
            <person name="Matsumoto M."/>
            <person name="Wong P.S."/>
            <person name="Aburatani S."/>
            <person name="Fujibuchi W."/>
        </authorList>
    </citation>
    <scope>NUCLEOTIDE SEQUENCE [LARGE SCALE GENOMIC DNA]</scope>
    <source>
        <strain evidence="9 10">JPCC DA0580</strain>
    </source>
</reference>
<sequence length="441" mass="48970">MGKRKQRRRNQPPQGASKRPKLRKYWIEDFPELLLETSDISLLITRINLSDAHHARPQSETVPVVASAADPSVERNIVLTKSTTDDPALKIKTSEDMVNLHCEGQNDFILNETTGTKYGTARDKQSDLSACKEAADEKISPTRNVIVSVQRASYAPLCFKRDPKFRHKKNGDCGDGIINPYPKTEVPDKFWAQRKRLFSRFAEGIQLDPESWYSVTPEVIANHIAQRVIEASKKKEGMILLEAFCGAGGNAIAFARRPEVSKVICVDINLQRLKMAAHNCGVYEIPKDKVVFIHADACAVLKTLASERKETAVDEPKTVISGYDCGSVSSLPHEIDAIFFSPPWGGTEYVKLGPRQYSLSHIQLEGGVDGEELLRLASKAFRSGQDTNMAIFLPRNLNGLSFAQSAYTCGHSGTIELEMDLIDSKFKAITAYISKRSDNAI</sequence>
<name>A0A1Z5KAG6_FISSO</name>
<dbReference type="PANTHER" id="PTHR14741">
    <property type="entry name" value="S-ADENOSYLMETHIONINE-DEPENDENT METHYLTRANSFERASE RELATED"/>
    <property type="match status" value="1"/>
</dbReference>
<feature type="region of interest" description="Disordered" evidence="8">
    <location>
        <begin position="1"/>
        <end position="20"/>
    </location>
</feature>
<dbReference type="InterPro" id="IPR029063">
    <property type="entry name" value="SAM-dependent_MTases_sf"/>
</dbReference>
<dbReference type="CDD" id="cd02440">
    <property type="entry name" value="AdoMet_MTases"/>
    <property type="match status" value="1"/>
</dbReference>
<gene>
    <name evidence="9" type="ORF">FisN_21Hh063</name>
</gene>
<dbReference type="Gene3D" id="3.40.50.150">
    <property type="entry name" value="Vaccinia Virus protein VP39"/>
    <property type="match status" value="1"/>
</dbReference>
<accession>A0A1Z5KAG6</accession>
<comment type="catalytic activity">
    <reaction evidence="3">
        <text>a 5'-end (N(2),N(7)-dimethyl 5'-triphosphoguanosine)-ribonucleoside in snoRNA + S-adenosyl-L-methionine = a 5'-end (N(2),N(2),N(7)-trimethyl 5'-triphosphoguanosine)-ribonucleoside in snoRNA + S-adenosyl-L-homocysteine + H(+)</text>
        <dbReference type="Rhea" id="RHEA:78507"/>
        <dbReference type="Rhea" id="RHEA-COMP:19088"/>
        <dbReference type="Rhea" id="RHEA-COMP:19090"/>
        <dbReference type="ChEBI" id="CHEBI:15378"/>
        <dbReference type="ChEBI" id="CHEBI:57856"/>
        <dbReference type="ChEBI" id="CHEBI:59789"/>
        <dbReference type="ChEBI" id="CHEBI:167623"/>
        <dbReference type="ChEBI" id="CHEBI:172880"/>
    </reaction>
    <physiologicalReaction direction="left-to-right" evidence="3">
        <dbReference type="Rhea" id="RHEA:78508"/>
    </physiologicalReaction>
</comment>
<dbReference type="Proteomes" id="UP000198406">
    <property type="component" value="Unassembled WGS sequence"/>
</dbReference>
<dbReference type="Pfam" id="PF09445">
    <property type="entry name" value="Methyltransf_15"/>
    <property type="match status" value="1"/>
</dbReference>
<evidence type="ECO:0000256" key="1">
    <source>
        <dbReference type="ARBA" id="ARBA00018517"/>
    </source>
</evidence>
<dbReference type="PANTHER" id="PTHR14741:SF32">
    <property type="entry name" value="TRIMETHYLGUANOSINE SYNTHASE"/>
    <property type="match status" value="1"/>
</dbReference>
<feature type="compositionally biased region" description="Basic residues" evidence="8">
    <location>
        <begin position="1"/>
        <end position="10"/>
    </location>
</feature>
<comment type="similarity">
    <text evidence="2">Belongs to the methyltransferase superfamily. Trimethylguanosine synthase family.</text>
</comment>